<sequence>MNSYFATVEQQANPHLRGKPIGVCEHLGGIIIAPSIEAKKLGIKTAMPVWEARKIYPGIILLKVDPPKVRSVTERFLKIFSEYTDVVERYSIDEAFLDITNLITCSERLKFSLSRRGPASFSRRRGEEGRERSNRIKRSFAVTQDDKKGDKDDSFIWDQALLYALEIKQRIRREIGEWLTCSIGIASNKLIAKIASDIDKPDGLTLVRPQDIPGLYSRIDLTDIPGIGTRMARRLAVHNIFSPLDLPQYPESRLRAEFGLVGHYLARLGRFEDTGGFVVPDEERIKSMGHSYTMSRATGDEKEIKKLLFKLSEKIALRLRRKNMWGSVVSFYAGSSQGGFGKTHRIHDFINDGRLIFDQAWKLFESAHIFPPQAWGGVRGEVEPRPVKMLGVTVSGLAENLADEPLFEKYKKPQWALQAMDKVNNKHGDFTLRRGVLLSAKNLAQDTVGFGRLAP</sequence>
<protein>
    <recommendedName>
        <fullName evidence="2">UmuC domain-containing protein</fullName>
    </recommendedName>
</protein>
<dbReference type="PROSITE" id="PS50173">
    <property type="entry name" value="UMUC"/>
    <property type="match status" value="1"/>
</dbReference>
<dbReference type="CDD" id="cd03586">
    <property type="entry name" value="PolY_Pol_IV_kappa"/>
    <property type="match status" value="1"/>
</dbReference>
<dbReference type="Proteomes" id="UP000177912">
    <property type="component" value="Unassembled WGS sequence"/>
</dbReference>
<dbReference type="InterPro" id="IPR043502">
    <property type="entry name" value="DNA/RNA_pol_sf"/>
</dbReference>
<evidence type="ECO:0000259" key="2">
    <source>
        <dbReference type="PROSITE" id="PS50173"/>
    </source>
</evidence>
<dbReference type="PANTHER" id="PTHR11076:SF33">
    <property type="entry name" value="DNA POLYMERASE KAPPA"/>
    <property type="match status" value="1"/>
</dbReference>
<dbReference type="GO" id="GO:0009432">
    <property type="term" value="P:SOS response"/>
    <property type="evidence" value="ECO:0007669"/>
    <property type="project" value="TreeGrafter"/>
</dbReference>
<evidence type="ECO:0000313" key="4">
    <source>
        <dbReference type="Proteomes" id="UP000177912"/>
    </source>
</evidence>
<dbReference type="SUPFAM" id="SSF100879">
    <property type="entry name" value="Lesion bypass DNA polymerase (Y-family), little finger domain"/>
    <property type="match status" value="1"/>
</dbReference>
<dbReference type="EMBL" id="MFEI01000044">
    <property type="protein sequence ID" value="OGE79893.1"/>
    <property type="molecule type" value="Genomic_DNA"/>
</dbReference>
<dbReference type="PANTHER" id="PTHR11076">
    <property type="entry name" value="DNA REPAIR POLYMERASE UMUC / TRANSFERASE FAMILY MEMBER"/>
    <property type="match status" value="1"/>
</dbReference>
<evidence type="ECO:0000256" key="1">
    <source>
        <dbReference type="ARBA" id="ARBA00010945"/>
    </source>
</evidence>
<dbReference type="InterPro" id="IPR050116">
    <property type="entry name" value="DNA_polymerase-Y"/>
</dbReference>
<dbReference type="Gene3D" id="1.10.150.20">
    <property type="entry name" value="5' to 3' exonuclease, C-terminal subdomain"/>
    <property type="match status" value="1"/>
</dbReference>
<dbReference type="InterPro" id="IPR017961">
    <property type="entry name" value="DNA_pol_Y-fam_little_finger"/>
</dbReference>
<dbReference type="InterPro" id="IPR001126">
    <property type="entry name" value="UmuC"/>
</dbReference>
<dbReference type="GO" id="GO:0042276">
    <property type="term" value="P:error-prone translesion synthesis"/>
    <property type="evidence" value="ECO:0007669"/>
    <property type="project" value="TreeGrafter"/>
</dbReference>
<dbReference type="GO" id="GO:0003887">
    <property type="term" value="F:DNA-directed DNA polymerase activity"/>
    <property type="evidence" value="ECO:0007669"/>
    <property type="project" value="InterPro"/>
</dbReference>
<proteinExistence type="inferred from homology"/>
<organism evidence="3 4">
    <name type="scientific">Candidatus Doudnabacteria bacterium RIFCSPHIGHO2_01_FULL_43_23</name>
    <dbReference type="NCBI Taxonomy" id="1817822"/>
    <lineage>
        <taxon>Bacteria</taxon>
        <taxon>Candidatus Doudnaibacteriota</taxon>
    </lineage>
</organism>
<reference evidence="3 4" key="1">
    <citation type="journal article" date="2016" name="Nat. Commun.">
        <title>Thousands of microbial genomes shed light on interconnected biogeochemical processes in an aquifer system.</title>
        <authorList>
            <person name="Anantharaman K."/>
            <person name="Brown C.T."/>
            <person name="Hug L.A."/>
            <person name="Sharon I."/>
            <person name="Castelle C.J."/>
            <person name="Probst A.J."/>
            <person name="Thomas B.C."/>
            <person name="Singh A."/>
            <person name="Wilkins M.J."/>
            <person name="Karaoz U."/>
            <person name="Brodie E.L."/>
            <person name="Williams K.H."/>
            <person name="Hubbard S.S."/>
            <person name="Banfield J.F."/>
        </authorList>
    </citation>
    <scope>NUCLEOTIDE SEQUENCE [LARGE SCALE GENOMIC DNA]</scope>
</reference>
<accession>A0A1F5NQP5</accession>
<dbReference type="Gene3D" id="3.30.70.270">
    <property type="match status" value="1"/>
</dbReference>
<evidence type="ECO:0000313" key="3">
    <source>
        <dbReference type="EMBL" id="OGE79893.1"/>
    </source>
</evidence>
<dbReference type="AlphaFoldDB" id="A0A1F5NQP5"/>
<dbReference type="InterPro" id="IPR043128">
    <property type="entry name" value="Rev_trsase/Diguanyl_cyclase"/>
</dbReference>
<dbReference type="SUPFAM" id="SSF56672">
    <property type="entry name" value="DNA/RNA polymerases"/>
    <property type="match status" value="1"/>
</dbReference>
<feature type="domain" description="UmuC" evidence="2">
    <location>
        <begin position="1"/>
        <end position="228"/>
    </location>
</feature>
<dbReference type="Pfam" id="PF00817">
    <property type="entry name" value="IMS"/>
    <property type="match status" value="1"/>
</dbReference>
<dbReference type="Gene3D" id="3.30.1490.100">
    <property type="entry name" value="DNA polymerase, Y-family, little finger domain"/>
    <property type="match status" value="1"/>
</dbReference>
<comment type="similarity">
    <text evidence="1">Belongs to the DNA polymerase type-Y family.</text>
</comment>
<dbReference type="GO" id="GO:0006281">
    <property type="term" value="P:DNA repair"/>
    <property type="evidence" value="ECO:0007669"/>
    <property type="project" value="InterPro"/>
</dbReference>
<name>A0A1F5NQP5_9BACT</name>
<dbReference type="Pfam" id="PF11799">
    <property type="entry name" value="IMS_C"/>
    <property type="match status" value="1"/>
</dbReference>
<dbReference type="GO" id="GO:0005829">
    <property type="term" value="C:cytosol"/>
    <property type="evidence" value="ECO:0007669"/>
    <property type="project" value="TreeGrafter"/>
</dbReference>
<comment type="caution">
    <text evidence="3">The sequence shown here is derived from an EMBL/GenBank/DDBJ whole genome shotgun (WGS) entry which is preliminary data.</text>
</comment>
<gene>
    <name evidence="3" type="ORF">A2826_01225</name>
</gene>
<dbReference type="STRING" id="1817822.A2826_01225"/>
<dbReference type="InterPro" id="IPR036775">
    <property type="entry name" value="DNA_pol_Y-fam_lit_finger_sf"/>
</dbReference>
<dbReference type="Gene3D" id="3.40.1170.60">
    <property type="match status" value="1"/>
</dbReference>
<dbReference type="InterPro" id="IPR022880">
    <property type="entry name" value="DNApol_IV"/>
</dbReference>
<dbReference type="GO" id="GO:0003684">
    <property type="term" value="F:damaged DNA binding"/>
    <property type="evidence" value="ECO:0007669"/>
    <property type="project" value="InterPro"/>
</dbReference>